<dbReference type="EMBL" id="QGMZ01000007">
    <property type="protein sequence ID" value="PWR75825.1"/>
    <property type="molecule type" value="Genomic_DNA"/>
</dbReference>
<dbReference type="Gene3D" id="1.10.40.30">
    <property type="entry name" value="Fumarase/aspartase (C-terminal domain)"/>
    <property type="match status" value="1"/>
</dbReference>
<dbReference type="PRINTS" id="PR00149">
    <property type="entry name" value="FUMRATELYASE"/>
</dbReference>
<dbReference type="CDD" id="cd01359">
    <property type="entry name" value="Argininosuccinate_lyase"/>
    <property type="match status" value="1"/>
</dbReference>
<dbReference type="InterPro" id="IPR009049">
    <property type="entry name" value="Argininosuccinate_lyase"/>
</dbReference>
<dbReference type="InterPro" id="IPR024083">
    <property type="entry name" value="Fumarase/histidase_N"/>
</dbReference>
<evidence type="ECO:0000256" key="1">
    <source>
        <dbReference type="HAMAP-Rule" id="MF_00006"/>
    </source>
</evidence>
<reference evidence="5 6" key="1">
    <citation type="submission" date="2018-05" db="EMBL/GenBank/DDBJ databases">
        <title>Draft genome of Methanospirillum stamsii Pt1.</title>
        <authorList>
            <person name="Dueholm M.S."/>
            <person name="Nielsen P.H."/>
            <person name="Bakmann L.F."/>
            <person name="Otzen D.E."/>
        </authorList>
    </citation>
    <scope>NUCLEOTIDE SEQUENCE [LARGE SCALE GENOMIC DNA]</scope>
    <source>
        <strain evidence="5 6">Pt1</strain>
    </source>
</reference>
<keyword evidence="1" id="KW-0028">Amino-acid biosynthesis</keyword>
<keyword evidence="6" id="KW-1185">Reference proteome</keyword>
<dbReference type="UniPathway" id="UPA00068">
    <property type="reaction ID" value="UER00114"/>
</dbReference>
<protein>
    <recommendedName>
        <fullName evidence="1 2">Argininosuccinate lyase</fullName>
        <shortName evidence="1">ASAL</shortName>
        <ecNumber evidence="1 2">4.3.2.1</ecNumber>
    </recommendedName>
    <alternativeName>
        <fullName evidence="1">Arginosuccinase</fullName>
    </alternativeName>
</protein>
<evidence type="ECO:0000259" key="4">
    <source>
        <dbReference type="Pfam" id="PF14698"/>
    </source>
</evidence>
<dbReference type="NCBIfam" id="TIGR00838">
    <property type="entry name" value="argH"/>
    <property type="match status" value="1"/>
</dbReference>
<name>A0A2V2NB48_9EURY</name>
<dbReference type="GO" id="GO:0004056">
    <property type="term" value="F:argininosuccinate lyase activity"/>
    <property type="evidence" value="ECO:0007669"/>
    <property type="project" value="UniProtKB-UniRule"/>
</dbReference>
<keyword evidence="1" id="KW-0963">Cytoplasm</keyword>
<dbReference type="PANTHER" id="PTHR43814:SF1">
    <property type="entry name" value="ARGININOSUCCINATE LYASE"/>
    <property type="match status" value="1"/>
</dbReference>
<dbReference type="Proteomes" id="UP000245934">
    <property type="component" value="Unassembled WGS sequence"/>
</dbReference>
<dbReference type="EC" id="4.3.2.1" evidence="1 2"/>
<evidence type="ECO:0000256" key="2">
    <source>
        <dbReference type="NCBIfam" id="TIGR00838"/>
    </source>
</evidence>
<dbReference type="SUPFAM" id="SSF48557">
    <property type="entry name" value="L-aspartase-like"/>
    <property type="match status" value="1"/>
</dbReference>
<dbReference type="Gene3D" id="1.20.200.10">
    <property type="entry name" value="Fumarase/aspartase (Central domain)"/>
    <property type="match status" value="1"/>
</dbReference>
<dbReference type="InterPro" id="IPR029419">
    <property type="entry name" value="Arg_succ_lyase_C"/>
</dbReference>
<evidence type="ECO:0000259" key="3">
    <source>
        <dbReference type="Pfam" id="PF00206"/>
    </source>
</evidence>
<proteinExistence type="inferred from homology"/>
<keyword evidence="1 5" id="KW-0456">Lyase</keyword>
<dbReference type="Gene3D" id="1.10.275.10">
    <property type="entry name" value="Fumarase/aspartase (N-terminal domain)"/>
    <property type="match status" value="1"/>
</dbReference>
<comment type="pathway">
    <text evidence="1">Amino-acid biosynthesis; L-arginine biosynthesis; L-arginine from L-ornithine and carbamoyl phosphate: step 3/3.</text>
</comment>
<dbReference type="GO" id="GO:0042450">
    <property type="term" value="P:L-arginine biosynthetic process via ornithine"/>
    <property type="evidence" value="ECO:0007669"/>
    <property type="project" value="UniProtKB-UniRule"/>
</dbReference>
<dbReference type="PRINTS" id="PR00145">
    <property type="entry name" value="ARGSUCLYASE"/>
</dbReference>
<feature type="domain" description="Fumarate lyase N-terminal" evidence="3">
    <location>
        <begin position="100"/>
        <end position="302"/>
    </location>
</feature>
<organism evidence="5 6">
    <name type="scientific">Methanospirillum stamsii</name>
    <dbReference type="NCBI Taxonomy" id="1277351"/>
    <lineage>
        <taxon>Archaea</taxon>
        <taxon>Methanobacteriati</taxon>
        <taxon>Methanobacteriota</taxon>
        <taxon>Stenosarchaea group</taxon>
        <taxon>Methanomicrobia</taxon>
        <taxon>Methanomicrobiales</taxon>
        <taxon>Methanospirillaceae</taxon>
        <taxon>Methanospirillum</taxon>
    </lineage>
</organism>
<dbReference type="PANTHER" id="PTHR43814">
    <property type="entry name" value="ARGININOSUCCINATE LYASE"/>
    <property type="match status" value="1"/>
</dbReference>
<accession>A0A2V2NB48</accession>
<comment type="caution">
    <text evidence="5">The sequence shown here is derived from an EMBL/GenBank/DDBJ whole genome shotgun (WGS) entry which is preliminary data.</text>
</comment>
<comment type="subcellular location">
    <subcellularLocation>
        <location evidence="1">Cytoplasm</location>
    </subcellularLocation>
</comment>
<dbReference type="AlphaFoldDB" id="A0A2V2NB48"/>
<evidence type="ECO:0000313" key="6">
    <source>
        <dbReference type="Proteomes" id="UP000245934"/>
    </source>
</evidence>
<dbReference type="GeneID" id="97609909"/>
<dbReference type="HAMAP" id="MF_00006">
    <property type="entry name" value="Arg_succ_lyase"/>
    <property type="match status" value="1"/>
</dbReference>
<dbReference type="GO" id="GO:0005829">
    <property type="term" value="C:cytosol"/>
    <property type="evidence" value="ECO:0007669"/>
    <property type="project" value="TreeGrafter"/>
</dbReference>
<dbReference type="RefSeq" id="WP_109939639.1">
    <property type="nucleotide sequence ID" value="NZ_CP176366.1"/>
</dbReference>
<keyword evidence="1" id="KW-0055">Arginine biosynthesis</keyword>
<feature type="domain" description="Argininosuccinate lyase C-terminal" evidence="4">
    <location>
        <begin position="367"/>
        <end position="437"/>
    </location>
</feature>
<dbReference type="Pfam" id="PF00206">
    <property type="entry name" value="Lyase_1"/>
    <property type="match status" value="1"/>
</dbReference>
<dbReference type="Pfam" id="PF14698">
    <property type="entry name" value="ASL_C2"/>
    <property type="match status" value="1"/>
</dbReference>
<dbReference type="InterPro" id="IPR008948">
    <property type="entry name" value="L-Aspartase-like"/>
</dbReference>
<comment type="catalytic activity">
    <reaction evidence="1">
        <text>2-(N(omega)-L-arginino)succinate = fumarate + L-arginine</text>
        <dbReference type="Rhea" id="RHEA:24020"/>
        <dbReference type="ChEBI" id="CHEBI:29806"/>
        <dbReference type="ChEBI" id="CHEBI:32682"/>
        <dbReference type="ChEBI" id="CHEBI:57472"/>
        <dbReference type="EC" id="4.3.2.1"/>
    </reaction>
</comment>
<dbReference type="InterPro" id="IPR022761">
    <property type="entry name" value="Fumarate_lyase_N"/>
</dbReference>
<sequence length="493" mass="54793">MTRDVVRKARLSGKRTEDIESLLSSMEADRNIASSDVLVDMAHLLMLTRQKVVSEVHAKTLMRELLMMYESGVPADAYDPSFEDIHAGIETILTRKTGGDAGGRLHIGRSRNDEVATCLRIRTRDTVLDQLEALARLREVLLNVASENVTSVMPGFTHLQHAQPVTLAHHLLAYEQIFARDFDRLIEALFRVNYSPLGSAALASTGYPLDREFTAALLGFNGYMGNSMDAVASRDFAEEVLACDTMLITHVSRFCEELIIWSSSFVRFVTLDDRYCSTSSIMPQKKNPDVAEILRSRSGTLLGSFVSAVTIMKGLPMAYNRDMQDLNPHLWRGIIDVRRDLDLLAGMIATAEFNLSRMEEEAGKGGSTTTELADTLVREYNIPFRTAHHIVGRAVKEGALDLATLDRAAEEFHGERLSSLGLTQEKITSALSVTRSLSVRNLPGGPAPEMVSSSLQDRREVLAQDRELVLDKRTKITESIQELITQARRIAQL</sequence>
<gene>
    <name evidence="1 5" type="primary">argH</name>
    <name evidence="5" type="ORF">DLD82_02775</name>
</gene>
<dbReference type="InterPro" id="IPR000362">
    <property type="entry name" value="Fumarate_lyase_fam"/>
</dbReference>
<evidence type="ECO:0000313" key="5">
    <source>
        <dbReference type="EMBL" id="PWR75825.1"/>
    </source>
</evidence>
<comment type="similarity">
    <text evidence="1">Belongs to the lyase 1 family. Argininosuccinate lyase subfamily.</text>
</comment>
<dbReference type="OrthoDB" id="27337at2157"/>